<name>A0A367FB42_9ACTN</name>
<sequence length="89" mass="8773">MTGRGADGLARALDGGTDAAFPRGAVSHPHFAPAPGPRLARRAAPGALCHGQVTGTVPLLDTAARTGNAASLSQVPSETAHAPTGSHDT</sequence>
<feature type="region of interest" description="Disordered" evidence="1">
    <location>
        <begin position="68"/>
        <end position="89"/>
    </location>
</feature>
<gene>
    <name evidence="2" type="ORF">DTL70_04295</name>
</gene>
<accession>A0A367FB42</accession>
<feature type="region of interest" description="Disordered" evidence="1">
    <location>
        <begin position="1"/>
        <end position="39"/>
    </location>
</feature>
<reference evidence="2 3" key="1">
    <citation type="submission" date="2018-06" db="EMBL/GenBank/DDBJ databases">
        <title>Streptomyces reniochalinae sp. nov. and Streptomyces diacarnus sp. nov. from marine sponges.</title>
        <authorList>
            <person name="Li L."/>
        </authorList>
    </citation>
    <scope>NUCLEOTIDE SEQUENCE [LARGE SCALE GENOMIC DNA]</scope>
    <source>
        <strain evidence="2 3">LHW51701</strain>
    </source>
</reference>
<dbReference type="Proteomes" id="UP000252914">
    <property type="component" value="Unassembled WGS sequence"/>
</dbReference>
<keyword evidence="3" id="KW-1185">Reference proteome</keyword>
<comment type="caution">
    <text evidence="2">The sequence shown here is derived from an EMBL/GenBank/DDBJ whole genome shotgun (WGS) entry which is preliminary data.</text>
</comment>
<evidence type="ECO:0000313" key="2">
    <source>
        <dbReference type="EMBL" id="RCG27564.1"/>
    </source>
</evidence>
<organism evidence="2 3">
    <name type="scientific">Streptomyces diacarni</name>
    <dbReference type="NCBI Taxonomy" id="2800381"/>
    <lineage>
        <taxon>Bacteria</taxon>
        <taxon>Bacillati</taxon>
        <taxon>Actinomycetota</taxon>
        <taxon>Actinomycetes</taxon>
        <taxon>Kitasatosporales</taxon>
        <taxon>Streptomycetaceae</taxon>
        <taxon>Streptomyces</taxon>
    </lineage>
</organism>
<dbReference type="EMBL" id="QOIN01000028">
    <property type="protein sequence ID" value="RCG27564.1"/>
    <property type="molecule type" value="Genomic_DNA"/>
</dbReference>
<dbReference type="AlphaFoldDB" id="A0A367FB42"/>
<protein>
    <submittedName>
        <fullName evidence="2">Uncharacterized protein</fullName>
    </submittedName>
</protein>
<feature type="compositionally biased region" description="Polar residues" evidence="1">
    <location>
        <begin position="68"/>
        <end position="77"/>
    </location>
</feature>
<evidence type="ECO:0000313" key="3">
    <source>
        <dbReference type="Proteomes" id="UP000252914"/>
    </source>
</evidence>
<proteinExistence type="predicted"/>
<feature type="compositionally biased region" description="Low complexity" evidence="1">
    <location>
        <begin position="1"/>
        <end position="20"/>
    </location>
</feature>
<evidence type="ECO:0000256" key="1">
    <source>
        <dbReference type="SAM" id="MobiDB-lite"/>
    </source>
</evidence>